<keyword evidence="3" id="KW-1185">Reference proteome</keyword>
<reference evidence="2 3" key="1">
    <citation type="journal article" date="2024" name="J Genomics">
        <title>Draft genome sequencing and assembly of Favolaschia claudopus CIRM-BRFM 2984 isolated from oak limbs.</title>
        <authorList>
            <person name="Navarro D."/>
            <person name="Drula E."/>
            <person name="Chaduli D."/>
            <person name="Cazenave R."/>
            <person name="Ahrendt S."/>
            <person name="Wang J."/>
            <person name="Lipzen A."/>
            <person name="Daum C."/>
            <person name="Barry K."/>
            <person name="Grigoriev I.V."/>
            <person name="Favel A."/>
            <person name="Rosso M.N."/>
            <person name="Martin F."/>
        </authorList>
    </citation>
    <scope>NUCLEOTIDE SEQUENCE [LARGE SCALE GENOMIC DNA]</scope>
    <source>
        <strain evidence="2 3">CIRM-BRFM 2984</strain>
    </source>
</reference>
<proteinExistence type="predicted"/>
<organism evidence="2 3">
    <name type="scientific">Favolaschia claudopus</name>
    <dbReference type="NCBI Taxonomy" id="2862362"/>
    <lineage>
        <taxon>Eukaryota</taxon>
        <taxon>Fungi</taxon>
        <taxon>Dikarya</taxon>
        <taxon>Basidiomycota</taxon>
        <taxon>Agaricomycotina</taxon>
        <taxon>Agaricomycetes</taxon>
        <taxon>Agaricomycetidae</taxon>
        <taxon>Agaricales</taxon>
        <taxon>Marasmiineae</taxon>
        <taxon>Mycenaceae</taxon>
        <taxon>Favolaschia</taxon>
    </lineage>
</organism>
<keyword evidence="1" id="KW-0732">Signal</keyword>
<protein>
    <recommendedName>
        <fullName evidence="4">Secreted protein</fullName>
    </recommendedName>
</protein>
<name>A0AAW0DW77_9AGAR</name>
<dbReference type="EMBL" id="JAWWNJ010000005">
    <property type="protein sequence ID" value="KAK7055441.1"/>
    <property type="molecule type" value="Genomic_DNA"/>
</dbReference>
<dbReference type="Proteomes" id="UP001362999">
    <property type="component" value="Unassembled WGS sequence"/>
</dbReference>
<comment type="caution">
    <text evidence="2">The sequence shown here is derived from an EMBL/GenBank/DDBJ whole genome shotgun (WGS) entry which is preliminary data.</text>
</comment>
<feature type="chain" id="PRO_5043844286" description="Secreted protein" evidence="1">
    <location>
        <begin position="19"/>
        <end position="95"/>
    </location>
</feature>
<evidence type="ECO:0000313" key="3">
    <source>
        <dbReference type="Proteomes" id="UP001362999"/>
    </source>
</evidence>
<sequence length="95" mass="10192">MQDCFLLLLESAISTVASVFCSTSMSKQAVTRSSGGRRCLPWIIGRTTTPISLCLGSSGRKQEILRTPSSAIGPISLLQTLTLRSPYVNVNESNS</sequence>
<dbReference type="AlphaFoldDB" id="A0AAW0DW77"/>
<evidence type="ECO:0008006" key="4">
    <source>
        <dbReference type="Google" id="ProtNLM"/>
    </source>
</evidence>
<gene>
    <name evidence="2" type="ORF">R3P38DRAFT_2847067</name>
</gene>
<feature type="signal peptide" evidence="1">
    <location>
        <begin position="1"/>
        <end position="18"/>
    </location>
</feature>
<accession>A0AAW0DW77</accession>
<evidence type="ECO:0000313" key="2">
    <source>
        <dbReference type="EMBL" id="KAK7055441.1"/>
    </source>
</evidence>
<evidence type="ECO:0000256" key="1">
    <source>
        <dbReference type="SAM" id="SignalP"/>
    </source>
</evidence>